<evidence type="ECO:0000313" key="2">
    <source>
        <dbReference type="Proteomes" id="UP001168821"/>
    </source>
</evidence>
<gene>
    <name evidence="1" type="ORF">Zmor_017626</name>
</gene>
<sequence>MSFLVCAAMMDDSSSVTAAGRRLLKKSLEAEVAMGAPLKSRRGDRGLSRRTAWLFKWESPSGAVRLVQTTGEVEASQIHSSRVGIILYIIAV</sequence>
<accession>A0AA38ICX0</accession>
<name>A0AA38ICX0_9CUCU</name>
<evidence type="ECO:0000313" key="1">
    <source>
        <dbReference type="EMBL" id="KAJ3651597.1"/>
    </source>
</evidence>
<organism evidence="1 2">
    <name type="scientific">Zophobas morio</name>
    <dbReference type="NCBI Taxonomy" id="2755281"/>
    <lineage>
        <taxon>Eukaryota</taxon>
        <taxon>Metazoa</taxon>
        <taxon>Ecdysozoa</taxon>
        <taxon>Arthropoda</taxon>
        <taxon>Hexapoda</taxon>
        <taxon>Insecta</taxon>
        <taxon>Pterygota</taxon>
        <taxon>Neoptera</taxon>
        <taxon>Endopterygota</taxon>
        <taxon>Coleoptera</taxon>
        <taxon>Polyphaga</taxon>
        <taxon>Cucujiformia</taxon>
        <taxon>Tenebrionidae</taxon>
        <taxon>Zophobas</taxon>
    </lineage>
</organism>
<reference evidence="1" key="1">
    <citation type="journal article" date="2023" name="G3 (Bethesda)">
        <title>Whole genome assemblies of Zophobas morio and Tenebrio molitor.</title>
        <authorList>
            <person name="Kaur S."/>
            <person name="Stinson S.A."/>
            <person name="diCenzo G.C."/>
        </authorList>
    </citation>
    <scope>NUCLEOTIDE SEQUENCE</scope>
    <source>
        <strain evidence="1">QUZm001</strain>
    </source>
</reference>
<dbReference type="EMBL" id="JALNTZ010000005">
    <property type="protein sequence ID" value="KAJ3651597.1"/>
    <property type="molecule type" value="Genomic_DNA"/>
</dbReference>
<keyword evidence="2" id="KW-1185">Reference proteome</keyword>
<dbReference type="AlphaFoldDB" id="A0AA38ICX0"/>
<comment type="caution">
    <text evidence="1">The sequence shown here is derived from an EMBL/GenBank/DDBJ whole genome shotgun (WGS) entry which is preliminary data.</text>
</comment>
<dbReference type="Proteomes" id="UP001168821">
    <property type="component" value="Unassembled WGS sequence"/>
</dbReference>
<protein>
    <submittedName>
        <fullName evidence="1">Uncharacterized protein</fullName>
    </submittedName>
</protein>
<proteinExistence type="predicted"/>